<evidence type="ECO:0000259" key="11">
    <source>
        <dbReference type="PROSITE" id="PS50109"/>
    </source>
</evidence>
<dbReference type="AlphaFoldDB" id="A0A1M7LFV0"/>
<dbReference type="SMART" id="SM00304">
    <property type="entry name" value="HAMP"/>
    <property type="match status" value="1"/>
</dbReference>
<dbReference type="Pfam" id="PF00672">
    <property type="entry name" value="HAMP"/>
    <property type="match status" value="1"/>
</dbReference>
<evidence type="ECO:0000256" key="3">
    <source>
        <dbReference type="ARBA" id="ARBA00012438"/>
    </source>
</evidence>
<dbReference type="GO" id="GO:0005886">
    <property type="term" value="C:plasma membrane"/>
    <property type="evidence" value="ECO:0007669"/>
    <property type="project" value="TreeGrafter"/>
</dbReference>
<organism evidence="13 14">
    <name type="scientific">Anaerosporobacter mobilis DSM 15930</name>
    <dbReference type="NCBI Taxonomy" id="1120996"/>
    <lineage>
        <taxon>Bacteria</taxon>
        <taxon>Bacillati</taxon>
        <taxon>Bacillota</taxon>
        <taxon>Clostridia</taxon>
        <taxon>Lachnospirales</taxon>
        <taxon>Lachnospiraceae</taxon>
        <taxon>Anaerosporobacter</taxon>
    </lineage>
</organism>
<dbReference type="GO" id="GO:0004721">
    <property type="term" value="F:phosphoprotein phosphatase activity"/>
    <property type="evidence" value="ECO:0007669"/>
    <property type="project" value="TreeGrafter"/>
</dbReference>
<keyword evidence="4" id="KW-0597">Phosphoprotein</keyword>
<dbReference type="SUPFAM" id="SSF158472">
    <property type="entry name" value="HAMP domain-like"/>
    <property type="match status" value="1"/>
</dbReference>
<dbReference type="GO" id="GO:0000155">
    <property type="term" value="F:phosphorelay sensor kinase activity"/>
    <property type="evidence" value="ECO:0007669"/>
    <property type="project" value="InterPro"/>
</dbReference>
<dbReference type="CDD" id="cd06225">
    <property type="entry name" value="HAMP"/>
    <property type="match status" value="1"/>
</dbReference>
<dbReference type="GO" id="GO:0016036">
    <property type="term" value="P:cellular response to phosphate starvation"/>
    <property type="evidence" value="ECO:0007669"/>
    <property type="project" value="TreeGrafter"/>
</dbReference>
<dbReference type="InterPro" id="IPR050351">
    <property type="entry name" value="BphY/WalK/GraS-like"/>
</dbReference>
<evidence type="ECO:0000256" key="6">
    <source>
        <dbReference type="ARBA" id="ARBA00022777"/>
    </source>
</evidence>
<keyword evidence="5" id="KW-0808">Transferase</keyword>
<feature type="domain" description="HAMP" evidence="12">
    <location>
        <begin position="208"/>
        <end position="260"/>
    </location>
</feature>
<dbReference type="CDD" id="cd00082">
    <property type="entry name" value="HisKA"/>
    <property type="match status" value="1"/>
</dbReference>
<evidence type="ECO:0000256" key="5">
    <source>
        <dbReference type="ARBA" id="ARBA00022679"/>
    </source>
</evidence>
<dbReference type="Pfam" id="PF02518">
    <property type="entry name" value="HATPase_c"/>
    <property type="match status" value="1"/>
</dbReference>
<dbReference type="PANTHER" id="PTHR45453:SF1">
    <property type="entry name" value="PHOSPHATE REGULON SENSOR PROTEIN PHOR"/>
    <property type="match status" value="1"/>
</dbReference>
<dbReference type="OrthoDB" id="2359336at2"/>
<feature type="domain" description="Histidine kinase" evidence="11">
    <location>
        <begin position="275"/>
        <end position="490"/>
    </location>
</feature>
<dbReference type="PRINTS" id="PR00344">
    <property type="entry name" value="BCTRLSENSOR"/>
</dbReference>
<evidence type="ECO:0000256" key="10">
    <source>
        <dbReference type="SAM" id="Phobius"/>
    </source>
</evidence>
<dbReference type="SMART" id="SM00388">
    <property type="entry name" value="HisKA"/>
    <property type="match status" value="1"/>
</dbReference>
<evidence type="ECO:0000256" key="2">
    <source>
        <dbReference type="ARBA" id="ARBA00004370"/>
    </source>
</evidence>
<evidence type="ECO:0000256" key="4">
    <source>
        <dbReference type="ARBA" id="ARBA00022553"/>
    </source>
</evidence>
<dbReference type="Pfam" id="PF00512">
    <property type="entry name" value="HisKA"/>
    <property type="match status" value="1"/>
</dbReference>
<sequence>MNIVDKDNNVKIYNRISFRVYLYFAIIICLFAATLGMMFVQLSKTNSKNTYRDRLRSKGVSIAGILNDYIVYENYEEYPAFWMTLKKVETSEMDIWIVNNGDENSPMKELADTDLTNMDLNSSIKSVLHQSLEGNITDKVYYSDIYKETVMSVGVPVYDGNKEIVGTVLLHSPIRGQTELIKNSLRMILISAVTALFVCFIVAVIFARKLTKPISKMRVTALGLAEGDYSLKINSNQQDELGDLARIFDILSERLAQSEEERKNLEQMRMDFFANVSHELRTPITVIRAYTEMLIDGIITDADKIASNYERMLKECKGMERLVGDLLLVSKLQNPDFAVEKEPINLIQIFDDIVRNATAICSKKNITLNIKKDSESVMMLGDYDRLRQMFMVIFDNAVKFSKENSNLYIKITCMDTIRISIKDEGVGISKEELPYIFEKFYKSKLRQNANGSGLGLAIAKQIAIKHNGKIDVISELGKGTEFIFTFDHMENSYEIELEDEVAASLSDDDC</sequence>
<dbReference type="FunFam" id="3.30.565.10:FF:000006">
    <property type="entry name" value="Sensor histidine kinase WalK"/>
    <property type="match status" value="1"/>
</dbReference>
<dbReference type="FunFam" id="1.10.287.130:FF:000001">
    <property type="entry name" value="Two-component sensor histidine kinase"/>
    <property type="match status" value="1"/>
</dbReference>
<keyword evidence="9" id="KW-0175">Coiled coil</keyword>
<dbReference type="SUPFAM" id="SSF55874">
    <property type="entry name" value="ATPase domain of HSP90 chaperone/DNA topoisomerase II/histidine kinase"/>
    <property type="match status" value="1"/>
</dbReference>
<dbReference type="InterPro" id="IPR003660">
    <property type="entry name" value="HAMP_dom"/>
</dbReference>
<dbReference type="EC" id="2.7.13.3" evidence="3"/>
<feature type="coiled-coil region" evidence="9">
    <location>
        <begin position="248"/>
        <end position="275"/>
    </location>
</feature>
<feature type="transmembrane region" description="Helical" evidence="10">
    <location>
        <begin position="20"/>
        <end position="42"/>
    </location>
</feature>
<dbReference type="PROSITE" id="PS50885">
    <property type="entry name" value="HAMP"/>
    <property type="match status" value="1"/>
</dbReference>
<proteinExistence type="predicted"/>
<protein>
    <recommendedName>
        <fullName evidence="3">histidine kinase</fullName>
        <ecNumber evidence="3">2.7.13.3</ecNumber>
    </recommendedName>
</protein>
<evidence type="ECO:0000256" key="7">
    <source>
        <dbReference type="ARBA" id="ARBA00023012"/>
    </source>
</evidence>
<evidence type="ECO:0000313" key="14">
    <source>
        <dbReference type="Proteomes" id="UP000184038"/>
    </source>
</evidence>
<dbReference type="SUPFAM" id="SSF47384">
    <property type="entry name" value="Homodimeric domain of signal transducing histidine kinase"/>
    <property type="match status" value="1"/>
</dbReference>
<dbReference type="Gene3D" id="3.30.565.10">
    <property type="entry name" value="Histidine kinase-like ATPase, C-terminal domain"/>
    <property type="match status" value="1"/>
</dbReference>
<dbReference type="PROSITE" id="PS50109">
    <property type="entry name" value="HIS_KIN"/>
    <property type="match status" value="1"/>
</dbReference>
<dbReference type="InterPro" id="IPR003594">
    <property type="entry name" value="HATPase_dom"/>
</dbReference>
<comment type="catalytic activity">
    <reaction evidence="1">
        <text>ATP + protein L-histidine = ADP + protein N-phospho-L-histidine.</text>
        <dbReference type="EC" id="2.7.13.3"/>
    </reaction>
</comment>
<dbReference type="SMART" id="SM00387">
    <property type="entry name" value="HATPase_c"/>
    <property type="match status" value="1"/>
</dbReference>
<dbReference type="PANTHER" id="PTHR45453">
    <property type="entry name" value="PHOSPHATE REGULON SENSOR PROTEIN PHOR"/>
    <property type="match status" value="1"/>
</dbReference>
<dbReference type="RefSeq" id="WP_073289412.1">
    <property type="nucleotide sequence ID" value="NZ_FRCP01000016.1"/>
</dbReference>
<evidence type="ECO:0000256" key="1">
    <source>
        <dbReference type="ARBA" id="ARBA00000085"/>
    </source>
</evidence>
<keyword evidence="8 10" id="KW-0472">Membrane</keyword>
<dbReference type="InterPro" id="IPR004358">
    <property type="entry name" value="Sig_transdc_His_kin-like_C"/>
</dbReference>
<name>A0A1M7LFV0_9FIRM</name>
<keyword evidence="7" id="KW-0902">Two-component regulatory system</keyword>
<evidence type="ECO:0000256" key="9">
    <source>
        <dbReference type="SAM" id="Coils"/>
    </source>
</evidence>
<dbReference type="Proteomes" id="UP000184038">
    <property type="component" value="Unassembled WGS sequence"/>
</dbReference>
<accession>A0A1M7LFV0</accession>
<keyword evidence="6 13" id="KW-0418">Kinase</keyword>
<evidence type="ECO:0000259" key="12">
    <source>
        <dbReference type="PROSITE" id="PS50885"/>
    </source>
</evidence>
<gene>
    <name evidence="13" type="ORF">SAMN02746066_03208</name>
</gene>
<dbReference type="InterPro" id="IPR036097">
    <property type="entry name" value="HisK_dim/P_sf"/>
</dbReference>
<comment type="subcellular location">
    <subcellularLocation>
        <location evidence="2">Membrane</location>
    </subcellularLocation>
</comment>
<dbReference type="InterPro" id="IPR003661">
    <property type="entry name" value="HisK_dim/P_dom"/>
</dbReference>
<keyword evidence="14" id="KW-1185">Reference proteome</keyword>
<dbReference type="CDD" id="cd00075">
    <property type="entry name" value="HATPase"/>
    <property type="match status" value="1"/>
</dbReference>
<dbReference type="InterPro" id="IPR036890">
    <property type="entry name" value="HATPase_C_sf"/>
</dbReference>
<keyword evidence="10" id="KW-0812">Transmembrane</keyword>
<keyword evidence="10" id="KW-1133">Transmembrane helix</keyword>
<dbReference type="Gene3D" id="1.10.287.130">
    <property type="match status" value="1"/>
</dbReference>
<evidence type="ECO:0000256" key="8">
    <source>
        <dbReference type="ARBA" id="ARBA00023136"/>
    </source>
</evidence>
<dbReference type="EMBL" id="FRCP01000016">
    <property type="protein sequence ID" value="SHM76306.1"/>
    <property type="molecule type" value="Genomic_DNA"/>
</dbReference>
<evidence type="ECO:0000313" key="13">
    <source>
        <dbReference type="EMBL" id="SHM76306.1"/>
    </source>
</evidence>
<dbReference type="STRING" id="1120996.SAMN02746066_03208"/>
<dbReference type="Gene3D" id="6.10.340.10">
    <property type="match status" value="1"/>
</dbReference>
<feature type="transmembrane region" description="Helical" evidence="10">
    <location>
        <begin position="185"/>
        <end position="207"/>
    </location>
</feature>
<reference evidence="13 14" key="1">
    <citation type="submission" date="2016-11" db="EMBL/GenBank/DDBJ databases">
        <authorList>
            <person name="Jaros S."/>
            <person name="Januszkiewicz K."/>
            <person name="Wedrychowicz H."/>
        </authorList>
    </citation>
    <scope>NUCLEOTIDE SEQUENCE [LARGE SCALE GENOMIC DNA]</scope>
    <source>
        <strain evidence="13 14">DSM 15930</strain>
    </source>
</reference>
<dbReference type="InterPro" id="IPR005467">
    <property type="entry name" value="His_kinase_dom"/>
</dbReference>